<dbReference type="EMBL" id="CP064781">
    <property type="protein sequence ID" value="QRJ64298.1"/>
    <property type="molecule type" value="Genomic_DNA"/>
</dbReference>
<dbReference type="KEGG" id="ares:IWH25_02790"/>
<evidence type="ECO:0000256" key="3">
    <source>
        <dbReference type="ARBA" id="ARBA00018111"/>
    </source>
</evidence>
<proteinExistence type="inferred from homology"/>
<feature type="domain" description="RecX second three-helical" evidence="6">
    <location>
        <begin position="50"/>
        <end position="89"/>
    </location>
</feature>
<dbReference type="PANTHER" id="PTHR33602:SF1">
    <property type="entry name" value="REGULATORY PROTEIN RECX FAMILY PROTEIN"/>
    <property type="match status" value="1"/>
</dbReference>
<dbReference type="Proteomes" id="UP000663444">
    <property type="component" value="Chromosome"/>
</dbReference>
<evidence type="ECO:0000259" key="6">
    <source>
        <dbReference type="Pfam" id="PF02631"/>
    </source>
</evidence>
<dbReference type="Gene3D" id="1.10.10.10">
    <property type="entry name" value="Winged helix-like DNA-binding domain superfamily/Winged helix DNA-binding domain"/>
    <property type="match status" value="3"/>
</dbReference>
<reference evidence="9" key="1">
    <citation type="submission" date="2020-11" db="EMBL/GenBank/DDBJ databases">
        <title>Azospira restricta DSM 18626 genome sequence.</title>
        <authorList>
            <person name="Moe W.M."/>
        </authorList>
    </citation>
    <scope>NUCLEOTIDE SEQUENCE</scope>
    <source>
        <strain evidence="9">DSM 18626</strain>
    </source>
</reference>
<evidence type="ECO:0000313" key="10">
    <source>
        <dbReference type="Proteomes" id="UP000663444"/>
    </source>
</evidence>
<accession>A0A974SPV8</accession>
<feature type="domain" description="RecX third three-helical" evidence="7">
    <location>
        <begin position="94"/>
        <end position="138"/>
    </location>
</feature>
<evidence type="ECO:0000256" key="1">
    <source>
        <dbReference type="ARBA" id="ARBA00004496"/>
    </source>
</evidence>
<sequence>MDELRQRALRLLARRDHARAELRKKLAPHAESEEALDALLDELAGRRLLSDARYAEMRVAGRSARYGNARLAQELKQQGVAGEVADEALAAAGDELARAQAIWRRKFGTLPADAAERAKQTRYLMHRGFAGGVIRRVLRGEGNEQEEE</sequence>
<gene>
    <name evidence="5 9" type="primary">recX</name>
    <name evidence="9" type="ORF">IWH25_02790</name>
</gene>
<organism evidence="9 10">
    <name type="scientific">Azospira restricta</name>
    <dbReference type="NCBI Taxonomy" id="404405"/>
    <lineage>
        <taxon>Bacteria</taxon>
        <taxon>Pseudomonadati</taxon>
        <taxon>Pseudomonadota</taxon>
        <taxon>Betaproteobacteria</taxon>
        <taxon>Rhodocyclales</taxon>
        <taxon>Rhodocyclaceae</taxon>
        <taxon>Azospira</taxon>
    </lineage>
</organism>
<protein>
    <recommendedName>
        <fullName evidence="3 5">Regulatory protein RecX</fullName>
    </recommendedName>
</protein>
<dbReference type="PANTHER" id="PTHR33602">
    <property type="entry name" value="REGULATORY PROTEIN RECX FAMILY PROTEIN"/>
    <property type="match status" value="1"/>
</dbReference>
<dbReference type="Pfam" id="PF21982">
    <property type="entry name" value="RecX_HTH1"/>
    <property type="match status" value="1"/>
</dbReference>
<evidence type="ECO:0000256" key="5">
    <source>
        <dbReference type="HAMAP-Rule" id="MF_01114"/>
    </source>
</evidence>
<evidence type="ECO:0000313" key="9">
    <source>
        <dbReference type="EMBL" id="QRJ64298.1"/>
    </source>
</evidence>
<dbReference type="AlphaFoldDB" id="A0A974SPV8"/>
<comment type="function">
    <text evidence="5">Modulates RecA activity.</text>
</comment>
<evidence type="ECO:0000259" key="8">
    <source>
        <dbReference type="Pfam" id="PF21982"/>
    </source>
</evidence>
<dbReference type="Pfam" id="PF21981">
    <property type="entry name" value="RecX_HTH3"/>
    <property type="match status" value="1"/>
</dbReference>
<comment type="subcellular location">
    <subcellularLocation>
        <location evidence="1 5">Cytoplasm</location>
    </subcellularLocation>
</comment>
<dbReference type="NCBIfam" id="NF001055">
    <property type="entry name" value="PRK00117.2-5"/>
    <property type="match status" value="1"/>
</dbReference>
<dbReference type="InterPro" id="IPR053926">
    <property type="entry name" value="RecX_HTH_1st"/>
</dbReference>
<dbReference type="InterPro" id="IPR053925">
    <property type="entry name" value="RecX_HTH_3rd"/>
</dbReference>
<evidence type="ECO:0000256" key="2">
    <source>
        <dbReference type="ARBA" id="ARBA00009695"/>
    </source>
</evidence>
<dbReference type="GO" id="GO:0006282">
    <property type="term" value="P:regulation of DNA repair"/>
    <property type="evidence" value="ECO:0007669"/>
    <property type="project" value="UniProtKB-UniRule"/>
</dbReference>
<dbReference type="InterPro" id="IPR036388">
    <property type="entry name" value="WH-like_DNA-bd_sf"/>
</dbReference>
<keyword evidence="4 5" id="KW-0963">Cytoplasm</keyword>
<dbReference type="GO" id="GO:0005737">
    <property type="term" value="C:cytoplasm"/>
    <property type="evidence" value="ECO:0007669"/>
    <property type="project" value="UniProtKB-SubCell"/>
</dbReference>
<dbReference type="Pfam" id="PF02631">
    <property type="entry name" value="RecX_HTH2"/>
    <property type="match status" value="1"/>
</dbReference>
<feature type="domain" description="RecX first three-helical" evidence="8">
    <location>
        <begin position="5"/>
        <end position="43"/>
    </location>
</feature>
<comment type="similarity">
    <text evidence="2 5">Belongs to the RecX family.</text>
</comment>
<name>A0A974SPV8_9RHOO</name>
<dbReference type="InterPro" id="IPR003783">
    <property type="entry name" value="Regulatory_RecX"/>
</dbReference>
<keyword evidence="10" id="KW-1185">Reference proteome</keyword>
<evidence type="ECO:0000256" key="4">
    <source>
        <dbReference type="ARBA" id="ARBA00022490"/>
    </source>
</evidence>
<dbReference type="InterPro" id="IPR053924">
    <property type="entry name" value="RecX_HTH_2nd"/>
</dbReference>
<dbReference type="RefSeq" id="WP_203387839.1">
    <property type="nucleotide sequence ID" value="NZ_CP064781.1"/>
</dbReference>
<evidence type="ECO:0000259" key="7">
    <source>
        <dbReference type="Pfam" id="PF21981"/>
    </source>
</evidence>
<dbReference type="HAMAP" id="MF_01114">
    <property type="entry name" value="RecX"/>
    <property type="match status" value="1"/>
</dbReference>